<evidence type="ECO:0000256" key="2">
    <source>
        <dbReference type="SAM" id="Phobius"/>
    </source>
</evidence>
<comment type="caution">
    <text evidence="3">The sequence shown here is derived from an EMBL/GenBank/DDBJ whole genome shotgun (WGS) entry which is preliminary data.</text>
</comment>
<evidence type="ECO:0000256" key="1">
    <source>
        <dbReference type="SAM" id="MobiDB-lite"/>
    </source>
</evidence>
<evidence type="ECO:0000313" key="3">
    <source>
        <dbReference type="EMBL" id="VEL39852.1"/>
    </source>
</evidence>
<feature type="region of interest" description="Disordered" evidence="1">
    <location>
        <begin position="47"/>
        <end position="138"/>
    </location>
</feature>
<sequence>MTTTTEDLTIATWNPSILFSDKLLPLSSSDSLDLPSLVDISSSAVHTTNASSASVTSQNISSSCLSRPTTYTNLPTNQKGNHQARQQRIQSRLPKRRSPPVGRLGSCFSGWSGGESREGDNLEFHTGTWGWRPPSIEGTETISKKESAAMSSPMNDSDLLNTPPDAIAVGFFNLLIWLILQSLFTGTIVVIA</sequence>
<name>A0A448XLY5_9PLAT</name>
<keyword evidence="2" id="KW-0812">Transmembrane</keyword>
<keyword evidence="2" id="KW-1133">Transmembrane helix</keyword>
<proteinExistence type="predicted"/>
<reference evidence="3" key="1">
    <citation type="submission" date="2018-11" db="EMBL/GenBank/DDBJ databases">
        <authorList>
            <consortium name="Pathogen Informatics"/>
        </authorList>
    </citation>
    <scope>NUCLEOTIDE SEQUENCE</scope>
</reference>
<keyword evidence="2" id="KW-0472">Membrane</keyword>
<feature type="compositionally biased region" description="Polar residues" evidence="1">
    <location>
        <begin position="47"/>
        <end position="90"/>
    </location>
</feature>
<evidence type="ECO:0000313" key="4">
    <source>
        <dbReference type="Proteomes" id="UP000784294"/>
    </source>
</evidence>
<organism evidence="3 4">
    <name type="scientific">Protopolystoma xenopodis</name>
    <dbReference type="NCBI Taxonomy" id="117903"/>
    <lineage>
        <taxon>Eukaryota</taxon>
        <taxon>Metazoa</taxon>
        <taxon>Spiralia</taxon>
        <taxon>Lophotrochozoa</taxon>
        <taxon>Platyhelminthes</taxon>
        <taxon>Monogenea</taxon>
        <taxon>Polyopisthocotylea</taxon>
        <taxon>Polystomatidea</taxon>
        <taxon>Polystomatidae</taxon>
        <taxon>Protopolystoma</taxon>
    </lineage>
</organism>
<accession>A0A448XLY5</accession>
<feature type="transmembrane region" description="Helical" evidence="2">
    <location>
        <begin position="166"/>
        <end position="191"/>
    </location>
</feature>
<keyword evidence="4" id="KW-1185">Reference proteome</keyword>
<dbReference type="EMBL" id="CAAALY010262776">
    <property type="protein sequence ID" value="VEL39852.1"/>
    <property type="molecule type" value="Genomic_DNA"/>
</dbReference>
<dbReference type="AlphaFoldDB" id="A0A448XLY5"/>
<protein>
    <submittedName>
        <fullName evidence="3">Uncharacterized protein</fullName>
    </submittedName>
</protein>
<gene>
    <name evidence="3" type="ORF">PXEA_LOCUS33292</name>
</gene>
<dbReference type="Proteomes" id="UP000784294">
    <property type="component" value="Unassembled WGS sequence"/>
</dbReference>